<protein>
    <submittedName>
        <fullName evidence="2">Lipocln_cytosolic_FA-bd_dom domain-containing protein</fullName>
    </submittedName>
</protein>
<evidence type="ECO:0000313" key="1">
    <source>
        <dbReference type="Proteomes" id="UP000492821"/>
    </source>
</evidence>
<dbReference type="AlphaFoldDB" id="A0A7E4UX65"/>
<keyword evidence="1" id="KW-1185">Reference proteome</keyword>
<sequence length="208" mass="23406">MACANTVPEIPKKKQRRTFLIVKKSDGSYCTLRNNSEELVHCSHKSIEKRRKQAVPYFVALKGETDCPRIAEVVGKASDSDTAATLLESFNKPLMNTTTTDSGITKDHGGVNWKSDVFVLILLGIIGTVFCVAAEQLDVKTEVSNLPDEYLGVWKIIPVGHAQGDRVFSACRSLPVNLRLIHFRSVVRFQRVPTFFIMLVWYRQHDIL</sequence>
<dbReference type="WBParaSite" id="Pan_g13913.t1">
    <property type="protein sequence ID" value="Pan_g13913.t1"/>
    <property type="gene ID" value="Pan_g13913"/>
</dbReference>
<name>A0A7E4UX65_PANRE</name>
<accession>A0A7E4UX65</accession>
<reference evidence="1" key="1">
    <citation type="journal article" date="2013" name="Genetics">
        <title>The draft genome and transcriptome of Panagrellus redivivus are shaped by the harsh demands of a free-living lifestyle.</title>
        <authorList>
            <person name="Srinivasan J."/>
            <person name="Dillman A.R."/>
            <person name="Macchietto M.G."/>
            <person name="Heikkinen L."/>
            <person name="Lakso M."/>
            <person name="Fracchia K.M."/>
            <person name="Antoshechkin I."/>
            <person name="Mortazavi A."/>
            <person name="Wong G."/>
            <person name="Sternberg P.W."/>
        </authorList>
    </citation>
    <scope>NUCLEOTIDE SEQUENCE [LARGE SCALE GENOMIC DNA]</scope>
    <source>
        <strain evidence="1">MT8872</strain>
    </source>
</reference>
<dbReference type="Proteomes" id="UP000492821">
    <property type="component" value="Unassembled WGS sequence"/>
</dbReference>
<reference evidence="2" key="2">
    <citation type="submission" date="2020-10" db="UniProtKB">
        <authorList>
            <consortium name="WormBaseParasite"/>
        </authorList>
    </citation>
    <scope>IDENTIFICATION</scope>
</reference>
<organism evidence="1 2">
    <name type="scientific">Panagrellus redivivus</name>
    <name type="common">Microworm</name>
    <dbReference type="NCBI Taxonomy" id="6233"/>
    <lineage>
        <taxon>Eukaryota</taxon>
        <taxon>Metazoa</taxon>
        <taxon>Ecdysozoa</taxon>
        <taxon>Nematoda</taxon>
        <taxon>Chromadorea</taxon>
        <taxon>Rhabditida</taxon>
        <taxon>Tylenchina</taxon>
        <taxon>Panagrolaimomorpha</taxon>
        <taxon>Panagrolaimoidea</taxon>
        <taxon>Panagrolaimidae</taxon>
        <taxon>Panagrellus</taxon>
    </lineage>
</organism>
<evidence type="ECO:0000313" key="2">
    <source>
        <dbReference type="WBParaSite" id="Pan_g13913.t1"/>
    </source>
</evidence>
<proteinExistence type="predicted"/>